<dbReference type="SUPFAM" id="SSF51445">
    <property type="entry name" value="(Trans)glycosidases"/>
    <property type="match status" value="1"/>
</dbReference>
<dbReference type="InterPro" id="IPR052066">
    <property type="entry name" value="Glycosphingolipid_Hydrolases"/>
</dbReference>
<protein>
    <recommendedName>
        <fullName evidence="3">Glycoside hydrolase family 5 domain-containing protein</fullName>
    </recommendedName>
</protein>
<accession>A0A813Z4T0</accession>
<sequence length="90" mass="10050">MGVNPTSDNNINQEYLLQLSTAIQMMENKGIYALLDCHQDVFSRYFCGEGVPDWIAEKLGDTTVKAFPFPVAPNMSQEADTGYPKLDECL</sequence>
<dbReference type="EMBL" id="CAJNOT010000210">
    <property type="protein sequence ID" value="CAF0894645.1"/>
    <property type="molecule type" value="Genomic_DNA"/>
</dbReference>
<proteinExistence type="predicted"/>
<name>A0A813Z4T0_9BILA</name>
<comment type="caution">
    <text evidence="1">The sequence shown here is derived from an EMBL/GenBank/DDBJ whole genome shotgun (WGS) entry which is preliminary data.</text>
</comment>
<evidence type="ECO:0008006" key="3">
    <source>
        <dbReference type="Google" id="ProtNLM"/>
    </source>
</evidence>
<organism evidence="1 2">
    <name type="scientific">Rotaria sordida</name>
    <dbReference type="NCBI Taxonomy" id="392033"/>
    <lineage>
        <taxon>Eukaryota</taxon>
        <taxon>Metazoa</taxon>
        <taxon>Spiralia</taxon>
        <taxon>Gnathifera</taxon>
        <taxon>Rotifera</taxon>
        <taxon>Eurotatoria</taxon>
        <taxon>Bdelloidea</taxon>
        <taxon>Philodinida</taxon>
        <taxon>Philodinidae</taxon>
        <taxon>Rotaria</taxon>
    </lineage>
</organism>
<gene>
    <name evidence="1" type="ORF">ZHD862_LOCUS7063</name>
</gene>
<dbReference type="AlphaFoldDB" id="A0A813Z4T0"/>
<evidence type="ECO:0000313" key="1">
    <source>
        <dbReference type="EMBL" id="CAF0894645.1"/>
    </source>
</evidence>
<dbReference type="Proteomes" id="UP000663864">
    <property type="component" value="Unassembled WGS sequence"/>
</dbReference>
<dbReference type="InterPro" id="IPR017853">
    <property type="entry name" value="GH"/>
</dbReference>
<dbReference type="PANTHER" id="PTHR31308:SF3">
    <property type="entry name" value="ENDOGLYCOCERAMIDASE"/>
    <property type="match status" value="1"/>
</dbReference>
<evidence type="ECO:0000313" key="2">
    <source>
        <dbReference type="Proteomes" id="UP000663864"/>
    </source>
</evidence>
<reference evidence="1" key="1">
    <citation type="submission" date="2021-02" db="EMBL/GenBank/DDBJ databases">
        <authorList>
            <person name="Nowell W R."/>
        </authorList>
    </citation>
    <scope>NUCLEOTIDE SEQUENCE</scope>
</reference>
<dbReference type="Gene3D" id="3.20.20.80">
    <property type="entry name" value="Glycosidases"/>
    <property type="match status" value="1"/>
</dbReference>
<dbReference type="PANTHER" id="PTHR31308">
    <property type="match status" value="1"/>
</dbReference>